<evidence type="ECO:0000313" key="3">
    <source>
        <dbReference type="Proteomes" id="UP000307507"/>
    </source>
</evidence>
<dbReference type="EMBL" id="SSNZ01000004">
    <property type="protein sequence ID" value="THF49807.1"/>
    <property type="molecule type" value="Genomic_DNA"/>
</dbReference>
<comment type="caution">
    <text evidence="2">The sequence shown here is derived from an EMBL/GenBank/DDBJ whole genome shotgun (WGS) entry which is preliminary data.</text>
</comment>
<name>A0A4S3ZVN6_9FLAO</name>
<protein>
    <recommendedName>
        <fullName evidence="4">DUF2231 domain-containing protein</fullName>
    </recommendedName>
</protein>
<dbReference type="OrthoDB" id="853672at2"/>
<feature type="transmembrane region" description="Helical" evidence="1">
    <location>
        <begin position="110"/>
        <end position="129"/>
    </location>
</feature>
<keyword evidence="3" id="KW-1185">Reference proteome</keyword>
<dbReference type="RefSeq" id="WP_136403216.1">
    <property type="nucleotide sequence ID" value="NZ_SSNZ01000004.1"/>
</dbReference>
<sequence>MNGAHWHLMVNHLPLIFPLVGLIVLITALISRSESVRRTAYLIFILGSLAAVIAMATGDGAEEIAKRLAGVTHTYIERHEETAETFALLSYILGGASLIGLWASFKQKSFSNIVSFVTLVFSMIVLIFAKQTGTTGGEIRHDEIRSESSR</sequence>
<feature type="transmembrane region" description="Helical" evidence="1">
    <location>
        <begin position="12"/>
        <end position="30"/>
    </location>
</feature>
<evidence type="ECO:0000313" key="2">
    <source>
        <dbReference type="EMBL" id="THF49807.1"/>
    </source>
</evidence>
<gene>
    <name evidence="2" type="ORF">E6C50_10640</name>
</gene>
<keyword evidence="1" id="KW-1133">Transmembrane helix</keyword>
<dbReference type="AlphaFoldDB" id="A0A4S3ZVN6"/>
<dbReference type="Proteomes" id="UP000307507">
    <property type="component" value="Unassembled WGS sequence"/>
</dbReference>
<organism evidence="2 3">
    <name type="scientific">Flavobacterium supellecticarium</name>
    <dbReference type="NCBI Taxonomy" id="2565924"/>
    <lineage>
        <taxon>Bacteria</taxon>
        <taxon>Pseudomonadati</taxon>
        <taxon>Bacteroidota</taxon>
        <taxon>Flavobacteriia</taxon>
        <taxon>Flavobacteriales</taxon>
        <taxon>Flavobacteriaceae</taxon>
        <taxon>Flavobacterium</taxon>
    </lineage>
</organism>
<proteinExistence type="predicted"/>
<keyword evidence="1" id="KW-0812">Transmembrane</keyword>
<feature type="transmembrane region" description="Helical" evidence="1">
    <location>
        <begin position="39"/>
        <end position="58"/>
    </location>
</feature>
<feature type="transmembrane region" description="Helical" evidence="1">
    <location>
        <begin position="85"/>
        <end position="103"/>
    </location>
</feature>
<accession>A0A4S3ZVN6</accession>
<reference evidence="2 3" key="1">
    <citation type="submission" date="2019-04" db="EMBL/GenBank/DDBJ databases">
        <title>Flavobacterium sp. nov. isolated from construction timber.</title>
        <authorList>
            <person name="Lin S.-Y."/>
            <person name="Chang C.-T."/>
            <person name="Young C.-C."/>
        </authorList>
    </citation>
    <scope>NUCLEOTIDE SEQUENCE [LARGE SCALE GENOMIC DNA]</scope>
    <source>
        <strain evidence="2 3">CC-CTC003</strain>
    </source>
</reference>
<keyword evidence="1" id="KW-0472">Membrane</keyword>
<evidence type="ECO:0008006" key="4">
    <source>
        <dbReference type="Google" id="ProtNLM"/>
    </source>
</evidence>
<evidence type="ECO:0000256" key="1">
    <source>
        <dbReference type="SAM" id="Phobius"/>
    </source>
</evidence>